<dbReference type="EMBL" id="RAPQ01000012">
    <property type="protein sequence ID" value="RKD96785.1"/>
    <property type="molecule type" value="Genomic_DNA"/>
</dbReference>
<keyword evidence="2" id="KW-1185">Reference proteome</keyword>
<name>A0A419WMT5_9BACT</name>
<evidence type="ECO:0000313" key="1">
    <source>
        <dbReference type="EMBL" id="RKD96785.1"/>
    </source>
</evidence>
<comment type="caution">
    <text evidence="1">The sequence shown here is derived from an EMBL/GenBank/DDBJ whole genome shotgun (WGS) entry which is preliminary data.</text>
</comment>
<accession>A0A419WMT5</accession>
<dbReference type="Proteomes" id="UP000284531">
    <property type="component" value="Unassembled WGS sequence"/>
</dbReference>
<organism evidence="1 2">
    <name type="scientific">Marinifilum flexuosum</name>
    <dbReference type="NCBI Taxonomy" id="1117708"/>
    <lineage>
        <taxon>Bacteria</taxon>
        <taxon>Pseudomonadati</taxon>
        <taxon>Bacteroidota</taxon>
        <taxon>Bacteroidia</taxon>
        <taxon>Marinilabiliales</taxon>
        <taxon>Marinifilaceae</taxon>
    </lineage>
</organism>
<gene>
    <name evidence="1" type="ORF">BXY64_3732</name>
</gene>
<proteinExistence type="predicted"/>
<reference evidence="1 2" key="1">
    <citation type="submission" date="2018-09" db="EMBL/GenBank/DDBJ databases">
        <title>Genomic Encyclopedia of Archaeal and Bacterial Type Strains, Phase II (KMG-II): from individual species to whole genera.</title>
        <authorList>
            <person name="Goeker M."/>
        </authorList>
    </citation>
    <scope>NUCLEOTIDE SEQUENCE [LARGE SCALE GENOMIC DNA]</scope>
    <source>
        <strain evidence="1 2">DSM 21950</strain>
    </source>
</reference>
<dbReference type="RefSeq" id="WP_120241441.1">
    <property type="nucleotide sequence ID" value="NZ_RAPQ01000012.1"/>
</dbReference>
<sequence>MKVKLDNKEYSVAFGMSAFRNLKNRVGIDIPDVQKCLKKMMDKPDDVDMQQMETIAELILSGIINGARKEKLDDPGLTIDDVFDIMDDTAQFEKIMEEYSKDADTGEKN</sequence>
<evidence type="ECO:0000313" key="2">
    <source>
        <dbReference type="Proteomes" id="UP000284531"/>
    </source>
</evidence>
<protein>
    <recommendedName>
        <fullName evidence="3">Tail assembly chaperone</fullName>
    </recommendedName>
</protein>
<dbReference type="AlphaFoldDB" id="A0A419WMT5"/>
<evidence type="ECO:0008006" key="3">
    <source>
        <dbReference type="Google" id="ProtNLM"/>
    </source>
</evidence>